<proteinExistence type="inferred from homology"/>
<dbReference type="Gene3D" id="2.40.420.20">
    <property type="match status" value="1"/>
</dbReference>
<dbReference type="Gene3D" id="2.40.30.170">
    <property type="match status" value="1"/>
</dbReference>
<feature type="domain" description="Multidrug resistance protein MdtA-like beta-barrel" evidence="6">
    <location>
        <begin position="218"/>
        <end position="299"/>
    </location>
</feature>
<dbReference type="GO" id="GO:0030313">
    <property type="term" value="C:cell envelope"/>
    <property type="evidence" value="ECO:0007669"/>
    <property type="project" value="UniProtKB-SubCell"/>
</dbReference>
<comment type="similarity">
    <text evidence="2">Belongs to the membrane fusion protein (MFP) (TC 8.A.1) family.</text>
</comment>
<dbReference type="Proteomes" id="UP000681075">
    <property type="component" value="Unassembled WGS sequence"/>
</dbReference>
<feature type="domain" description="Multidrug resistance protein MdtA-like alpha-helical hairpin" evidence="4">
    <location>
        <begin position="112"/>
        <end position="180"/>
    </location>
</feature>
<comment type="caution">
    <text evidence="8">The sequence shown here is derived from an EMBL/GenBank/DDBJ whole genome shotgun (WGS) entry which is preliminary data.</text>
</comment>
<dbReference type="PANTHER" id="PTHR30158">
    <property type="entry name" value="ACRA/E-RELATED COMPONENT OF DRUG EFFLUX TRANSPORTER"/>
    <property type="match status" value="1"/>
</dbReference>
<feature type="coiled-coil region" evidence="3">
    <location>
        <begin position="112"/>
        <end position="176"/>
    </location>
</feature>
<dbReference type="GO" id="GO:0046677">
    <property type="term" value="P:response to antibiotic"/>
    <property type="evidence" value="ECO:0007669"/>
    <property type="project" value="TreeGrafter"/>
</dbReference>
<dbReference type="GO" id="GO:0005886">
    <property type="term" value="C:plasma membrane"/>
    <property type="evidence" value="ECO:0007669"/>
    <property type="project" value="TreeGrafter"/>
</dbReference>
<dbReference type="InterPro" id="IPR058624">
    <property type="entry name" value="MdtA-like_HH"/>
</dbReference>
<evidence type="ECO:0000259" key="7">
    <source>
        <dbReference type="Pfam" id="PF25967"/>
    </source>
</evidence>
<evidence type="ECO:0000256" key="3">
    <source>
        <dbReference type="SAM" id="Coils"/>
    </source>
</evidence>
<evidence type="ECO:0000259" key="6">
    <source>
        <dbReference type="Pfam" id="PF25944"/>
    </source>
</evidence>
<accession>A0A8S8X643</accession>
<dbReference type="Pfam" id="PF25876">
    <property type="entry name" value="HH_MFP_RND"/>
    <property type="match status" value="1"/>
</dbReference>
<evidence type="ECO:0000256" key="1">
    <source>
        <dbReference type="ARBA" id="ARBA00004196"/>
    </source>
</evidence>
<gene>
    <name evidence="8" type="ORF">TMPK1_06750</name>
</gene>
<dbReference type="InterPro" id="IPR058626">
    <property type="entry name" value="MdtA-like_b-barrel"/>
</dbReference>
<dbReference type="AlphaFoldDB" id="A0A8S8X643"/>
<protein>
    <submittedName>
        <fullName evidence="8">MexE family multidrug efflux RND transporter periplasmic adaptor subunit</fullName>
    </submittedName>
</protein>
<feature type="domain" description="Multidrug resistance protein MdtA-like barrel-sandwich hybrid" evidence="5">
    <location>
        <begin position="72"/>
        <end position="212"/>
    </location>
</feature>
<dbReference type="RefSeq" id="WP_420241464.1">
    <property type="nucleotide sequence ID" value="NZ_BOPV01000001.1"/>
</dbReference>
<sequence length="394" mass="41945">MKLPKSRLFWTVGTVSALALAVYLHIPREGFDAHAATQPAAPPPTPVSVATVEARDVATFEEFSGRLEAIERVEIRARVSGTVDKVHFREGSLVKAGDLLITIDPAPYQAEVARAEAQLSAAQARVVLTKREHERAVQLPNTAISQSTVDQRANAYHEAEANVRAAQAQLQTAKLNLDWTQVRAPVAGKVGKLEITTGNLIAAGPGAPVLTTLVSVNPIYASFDADEQLVLRTLKSLPAGADISQIPVLMQTAQAGEIEGKLQLLDNQVNVRSGTVRVRAIFNNEDGRLIAGQFARLKLGQPKAEPALLVSERAIGTDQNKKFVLVVGDDNKATYREVTLGANVGGLRLVSDGLKPGERVVVNGMQRVRPGAVVAPTAVNMDKAEAPAATPTKG</sequence>
<keyword evidence="9" id="KW-1185">Reference proteome</keyword>
<dbReference type="EMBL" id="BOPV01000001">
    <property type="protein sequence ID" value="GIL38438.1"/>
    <property type="molecule type" value="Genomic_DNA"/>
</dbReference>
<evidence type="ECO:0000259" key="5">
    <source>
        <dbReference type="Pfam" id="PF25917"/>
    </source>
</evidence>
<dbReference type="Pfam" id="PF25967">
    <property type="entry name" value="RND-MFP_C"/>
    <property type="match status" value="1"/>
</dbReference>
<dbReference type="InterPro" id="IPR006143">
    <property type="entry name" value="RND_pump_MFP"/>
</dbReference>
<name>A0A8S8X643_9PROT</name>
<dbReference type="Gene3D" id="1.10.287.470">
    <property type="entry name" value="Helix hairpin bin"/>
    <property type="match status" value="1"/>
</dbReference>
<dbReference type="Pfam" id="PF25944">
    <property type="entry name" value="Beta-barrel_RND"/>
    <property type="match status" value="1"/>
</dbReference>
<dbReference type="InterPro" id="IPR058625">
    <property type="entry name" value="MdtA-like_BSH"/>
</dbReference>
<feature type="domain" description="Multidrug resistance protein MdtA-like C-terminal permuted SH3" evidence="7">
    <location>
        <begin position="307"/>
        <end position="367"/>
    </location>
</feature>
<evidence type="ECO:0000259" key="4">
    <source>
        <dbReference type="Pfam" id="PF25876"/>
    </source>
</evidence>
<dbReference type="SUPFAM" id="SSF111369">
    <property type="entry name" value="HlyD-like secretion proteins"/>
    <property type="match status" value="1"/>
</dbReference>
<keyword evidence="3" id="KW-0175">Coiled coil</keyword>
<dbReference type="GO" id="GO:0022857">
    <property type="term" value="F:transmembrane transporter activity"/>
    <property type="evidence" value="ECO:0007669"/>
    <property type="project" value="InterPro"/>
</dbReference>
<dbReference type="Pfam" id="PF25917">
    <property type="entry name" value="BSH_RND"/>
    <property type="match status" value="1"/>
</dbReference>
<evidence type="ECO:0000313" key="9">
    <source>
        <dbReference type="Proteomes" id="UP000681075"/>
    </source>
</evidence>
<reference evidence="8" key="1">
    <citation type="submission" date="2021-02" db="EMBL/GenBank/DDBJ databases">
        <title>Genome sequence of Rhodospirillales sp. strain TMPK1 isolated from soil.</title>
        <authorList>
            <person name="Nakai R."/>
            <person name="Kusada H."/>
            <person name="Tamaki H."/>
        </authorList>
    </citation>
    <scope>NUCLEOTIDE SEQUENCE</scope>
    <source>
        <strain evidence="8">TMPK1</strain>
    </source>
</reference>
<organism evidence="8 9">
    <name type="scientific">Roseiterribacter gracilis</name>
    <dbReference type="NCBI Taxonomy" id="2812848"/>
    <lineage>
        <taxon>Bacteria</taxon>
        <taxon>Pseudomonadati</taxon>
        <taxon>Pseudomonadota</taxon>
        <taxon>Alphaproteobacteria</taxon>
        <taxon>Rhodospirillales</taxon>
        <taxon>Roseiterribacteraceae</taxon>
        <taxon>Roseiterribacter</taxon>
    </lineage>
</organism>
<dbReference type="PANTHER" id="PTHR30158:SF10">
    <property type="entry name" value="CATION EFFLUX PUMP"/>
    <property type="match status" value="1"/>
</dbReference>
<dbReference type="NCBIfam" id="TIGR01730">
    <property type="entry name" value="RND_mfp"/>
    <property type="match status" value="1"/>
</dbReference>
<comment type="subcellular location">
    <subcellularLocation>
        <location evidence="1">Cell envelope</location>
    </subcellularLocation>
</comment>
<dbReference type="FunFam" id="2.40.420.20:FF:000001">
    <property type="entry name" value="Efflux RND transporter periplasmic adaptor subunit"/>
    <property type="match status" value="1"/>
</dbReference>
<evidence type="ECO:0000256" key="2">
    <source>
        <dbReference type="ARBA" id="ARBA00009477"/>
    </source>
</evidence>
<dbReference type="InterPro" id="IPR058627">
    <property type="entry name" value="MdtA-like_C"/>
</dbReference>
<dbReference type="Gene3D" id="2.40.50.100">
    <property type="match status" value="1"/>
</dbReference>
<evidence type="ECO:0000313" key="8">
    <source>
        <dbReference type="EMBL" id="GIL38438.1"/>
    </source>
</evidence>